<dbReference type="GO" id="GO:0016042">
    <property type="term" value="P:lipid catabolic process"/>
    <property type="evidence" value="ECO:0007669"/>
    <property type="project" value="UniProtKB-KW"/>
</dbReference>
<dbReference type="Pfam" id="PF03403">
    <property type="entry name" value="PAF-AH_p_II"/>
    <property type="match status" value="1"/>
</dbReference>
<dbReference type="PANTHER" id="PTHR10272:SF0">
    <property type="entry name" value="PLATELET-ACTIVATING FACTOR ACETYLHYDROLASE"/>
    <property type="match status" value="1"/>
</dbReference>
<dbReference type="RefSeq" id="WP_184959798.1">
    <property type="nucleotide sequence ID" value="NZ_JACHIN010000002.1"/>
</dbReference>
<evidence type="ECO:0000256" key="2">
    <source>
        <dbReference type="ARBA" id="ARBA00022963"/>
    </source>
</evidence>
<sequence>MIEQTRPRRRAVLGLAPAVLLAVNALPAIAAGSSPTSFTPVMPAPTGAYPIGRVMIHLVDRKRRDPWNPGRKRELMVTVTYPARATGGCPRGSWMTPTQSKALEGLNDYLGIAKGTVNWRGMLGHARVGAPVHRRRGGLPVVLVSHGVWGSREAHGAHTEDLASHGYVVVSIDHTFEAAAVEFPGGRVEVSAQRPSPELLKNIEFINKMMNARVADVRFVLDELERLDDGHNVDASRRPLPPGLPGSLDLRRTGMFGHSGGGFTTAEAMFHDRRIRAGINLDGQMKPPFDGSYGQAAQRGLGRDRAFLLFGGGRLINPQGQIVNHNHVIGAANPTNDDTSWASFWKAHRGWKRDFTLRDGAHESFTDLQLLFRQVAEHWNLSVAAKLDPRIGVVAGGRSILAQRTYIAAFFDLHLLGRDRHMLNGPSRHFPEIAFVP</sequence>
<evidence type="ECO:0000256" key="1">
    <source>
        <dbReference type="ARBA" id="ARBA00022801"/>
    </source>
</evidence>
<proteinExistence type="predicted"/>
<organism evidence="5 6">
    <name type="scientific">Nonomuraea endophytica</name>
    <dbReference type="NCBI Taxonomy" id="714136"/>
    <lineage>
        <taxon>Bacteria</taxon>
        <taxon>Bacillati</taxon>
        <taxon>Actinomycetota</taxon>
        <taxon>Actinomycetes</taxon>
        <taxon>Streptosporangiales</taxon>
        <taxon>Streptosporangiaceae</taxon>
        <taxon>Nonomuraea</taxon>
    </lineage>
</organism>
<keyword evidence="6" id="KW-1185">Reference proteome</keyword>
<dbReference type="EMBL" id="JACHIN010000002">
    <property type="protein sequence ID" value="MBB5076361.1"/>
    <property type="molecule type" value="Genomic_DNA"/>
</dbReference>
<keyword evidence="2" id="KW-0442">Lipid degradation</keyword>
<feature type="signal peptide" evidence="4">
    <location>
        <begin position="1"/>
        <end position="30"/>
    </location>
</feature>
<evidence type="ECO:0000313" key="5">
    <source>
        <dbReference type="EMBL" id="MBB5076361.1"/>
    </source>
</evidence>
<accession>A0A7W8EEJ0</accession>
<gene>
    <name evidence="5" type="ORF">HNR40_001825</name>
</gene>
<dbReference type="Proteomes" id="UP000568380">
    <property type="component" value="Unassembled WGS sequence"/>
</dbReference>
<keyword evidence="3" id="KW-0443">Lipid metabolism</keyword>
<reference evidence="5 6" key="1">
    <citation type="submission" date="2020-08" db="EMBL/GenBank/DDBJ databases">
        <title>Genomic Encyclopedia of Type Strains, Phase IV (KMG-IV): sequencing the most valuable type-strain genomes for metagenomic binning, comparative biology and taxonomic classification.</title>
        <authorList>
            <person name="Goeker M."/>
        </authorList>
    </citation>
    <scope>NUCLEOTIDE SEQUENCE [LARGE SCALE GENOMIC DNA]</scope>
    <source>
        <strain evidence="5 6">DSM 45385</strain>
    </source>
</reference>
<dbReference type="SUPFAM" id="SSF53474">
    <property type="entry name" value="alpha/beta-Hydrolases"/>
    <property type="match status" value="1"/>
</dbReference>
<dbReference type="GO" id="GO:0003847">
    <property type="term" value="F:1-alkyl-2-acetylglycerophosphocholine esterase activity"/>
    <property type="evidence" value="ECO:0007669"/>
    <property type="project" value="TreeGrafter"/>
</dbReference>
<comment type="caution">
    <text evidence="5">The sequence shown here is derived from an EMBL/GenBank/DDBJ whole genome shotgun (WGS) entry which is preliminary data.</text>
</comment>
<evidence type="ECO:0000313" key="6">
    <source>
        <dbReference type="Proteomes" id="UP000568380"/>
    </source>
</evidence>
<dbReference type="Gene3D" id="3.40.50.1820">
    <property type="entry name" value="alpha/beta hydrolase"/>
    <property type="match status" value="1"/>
</dbReference>
<evidence type="ECO:0000256" key="3">
    <source>
        <dbReference type="ARBA" id="ARBA00023098"/>
    </source>
</evidence>
<protein>
    <recommendedName>
        <fullName evidence="7">Lipase</fullName>
    </recommendedName>
</protein>
<dbReference type="InterPro" id="IPR029058">
    <property type="entry name" value="AB_hydrolase_fold"/>
</dbReference>
<dbReference type="AlphaFoldDB" id="A0A7W8EEJ0"/>
<keyword evidence="1" id="KW-0378">Hydrolase</keyword>
<name>A0A7W8EEJ0_9ACTN</name>
<dbReference type="PANTHER" id="PTHR10272">
    <property type="entry name" value="PLATELET-ACTIVATING FACTOR ACETYLHYDROLASE"/>
    <property type="match status" value="1"/>
</dbReference>
<keyword evidence="4" id="KW-0732">Signal</keyword>
<evidence type="ECO:0000256" key="4">
    <source>
        <dbReference type="SAM" id="SignalP"/>
    </source>
</evidence>
<evidence type="ECO:0008006" key="7">
    <source>
        <dbReference type="Google" id="ProtNLM"/>
    </source>
</evidence>
<feature type="chain" id="PRO_5030803616" description="Lipase" evidence="4">
    <location>
        <begin position="31"/>
        <end position="437"/>
    </location>
</feature>